<organism evidence="9">
    <name type="scientific">uncultured Acidimicrobiales bacterium</name>
    <dbReference type="NCBI Taxonomy" id="310071"/>
    <lineage>
        <taxon>Bacteria</taxon>
        <taxon>Bacillati</taxon>
        <taxon>Actinomycetota</taxon>
        <taxon>Acidimicrobiia</taxon>
        <taxon>Acidimicrobiales</taxon>
        <taxon>environmental samples</taxon>
    </lineage>
</organism>
<comment type="subcellular location">
    <subcellularLocation>
        <location evidence="1">Cell membrane</location>
        <topology evidence="1">Multi-pass membrane protein</topology>
    </subcellularLocation>
</comment>
<accession>A0A6J4H9A8</accession>
<evidence type="ECO:0000256" key="5">
    <source>
        <dbReference type="ARBA" id="ARBA00022989"/>
    </source>
</evidence>
<feature type="transmembrane region" description="Helical" evidence="7">
    <location>
        <begin position="275"/>
        <end position="295"/>
    </location>
</feature>
<evidence type="ECO:0000256" key="2">
    <source>
        <dbReference type="ARBA" id="ARBA00022475"/>
    </source>
</evidence>
<dbReference type="AlphaFoldDB" id="A0A6J4H9A8"/>
<keyword evidence="3 7" id="KW-0812">Transmembrane</keyword>
<dbReference type="Gene3D" id="3.60.40.10">
    <property type="entry name" value="PPM-type phosphatase domain"/>
    <property type="match status" value="1"/>
</dbReference>
<dbReference type="PANTHER" id="PTHR43156">
    <property type="entry name" value="STAGE II SPORULATION PROTEIN E-RELATED"/>
    <property type="match status" value="1"/>
</dbReference>
<feature type="transmembrane region" description="Helical" evidence="7">
    <location>
        <begin position="238"/>
        <end position="255"/>
    </location>
</feature>
<feature type="transmembrane region" description="Helical" evidence="7">
    <location>
        <begin position="12"/>
        <end position="33"/>
    </location>
</feature>
<gene>
    <name evidence="9" type="ORF">AVDCRST_MAG50-275</name>
</gene>
<evidence type="ECO:0000313" key="9">
    <source>
        <dbReference type="EMBL" id="CAA9216815.1"/>
    </source>
</evidence>
<keyword evidence="5 7" id="KW-1133">Transmembrane helix</keyword>
<feature type="transmembrane region" description="Helical" evidence="7">
    <location>
        <begin position="158"/>
        <end position="178"/>
    </location>
</feature>
<feature type="transmembrane region" description="Helical" evidence="7">
    <location>
        <begin position="214"/>
        <end position="231"/>
    </location>
</feature>
<evidence type="ECO:0000259" key="8">
    <source>
        <dbReference type="PROSITE" id="PS51746"/>
    </source>
</evidence>
<feature type="domain" description="PPM-type phosphatase" evidence="8">
    <location>
        <begin position="331"/>
        <end position="537"/>
    </location>
</feature>
<dbReference type="PROSITE" id="PS51746">
    <property type="entry name" value="PPM_2"/>
    <property type="match status" value="1"/>
</dbReference>
<evidence type="ECO:0000256" key="3">
    <source>
        <dbReference type="ARBA" id="ARBA00022692"/>
    </source>
</evidence>
<sequence length="539" mass="56735">MTQRSTISIEAVPGPIVAAVVAALYFALAQYVIWLNDPVNAGSGYWPAAGVTLAALLLLPVRRWAWVLGAVVVAETVGGLVHDYPLAVSPWWAAGNAIEPLVSATLLRRLGRGAGRLSPLSDLLLLLAAGVVVGPLVGALIGGTGSSIVLDKAWTDTVAAWWVGDGLGVLVVVPLLLCLREPQVPHRKRLEGYALAACLVVVPLGAYKRWDAEWDLVLPYLLFPIILWAAIRFGIRGAAVAGFTLAAVTNLATALEFGPFHEPGKAGLSLTVLQLFLGLPLTVGLVVANVVTDVLNRTRAFEQQRSVADALQLAVLPEGMPVVPGFQLAARYAPAIDDATIHVGGDWYDAFELPSGAMALAVGDVGGHDLPAAVVMAQLRNGLRSLFMDNEDPASALASLDRQLAVTFDGLFATAISARLSGGEVTWSNAGHPPLLLAPADGSVRYLAGDPDPMLGIGEATYSVQTTHLEVGDVLIGFTDGLIEHRSWSLDDALDHLAELVKGAPTRDPETLCDLLLEGGLGGRPREDDVCVLVLRRTA</sequence>
<keyword evidence="6 7" id="KW-0472">Membrane</keyword>
<dbReference type="Pfam" id="PF05231">
    <property type="entry name" value="MASE1"/>
    <property type="match status" value="1"/>
</dbReference>
<dbReference type="InterPro" id="IPR036457">
    <property type="entry name" value="PPM-type-like_dom_sf"/>
</dbReference>
<evidence type="ECO:0000256" key="4">
    <source>
        <dbReference type="ARBA" id="ARBA00022801"/>
    </source>
</evidence>
<dbReference type="EMBL" id="CADCTF010000018">
    <property type="protein sequence ID" value="CAA9216815.1"/>
    <property type="molecule type" value="Genomic_DNA"/>
</dbReference>
<dbReference type="SUPFAM" id="SSF81606">
    <property type="entry name" value="PP2C-like"/>
    <property type="match status" value="1"/>
</dbReference>
<name>A0A6J4H9A8_9ACTN</name>
<evidence type="ECO:0000256" key="6">
    <source>
        <dbReference type="ARBA" id="ARBA00023136"/>
    </source>
</evidence>
<keyword evidence="2" id="KW-1003">Cell membrane</keyword>
<feature type="transmembrane region" description="Helical" evidence="7">
    <location>
        <begin position="190"/>
        <end position="208"/>
    </location>
</feature>
<evidence type="ECO:0000256" key="7">
    <source>
        <dbReference type="SAM" id="Phobius"/>
    </source>
</evidence>
<proteinExistence type="predicted"/>
<feature type="transmembrane region" description="Helical" evidence="7">
    <location>
        <begin position="45"/>
        <end position="61"/>
    </location>
</feature>
<dbReference type="GO" id="GO:0016791">
    <property type="term" value="F:phosphatase activity"/>
    <property type="evidence" value="ECO:0007669"/>
    <property type="project" value="TreeGrafter"/>
</dbReference>
<dbReference type="Pfam" id="PF07228">
    <property type="entry name" value="SpoIIE"/>
    <property type="match status" value="1"/>
</dbReference>
<feature type="transmembrane region" description="Helical" evidence="7">
    <location>
        <begin position="123"/>
        <end position="146"/>
    </location>
</feature>
<evidence type="ECO:0000256" key="1">
    <source>
        <dbReference type="ARBA" id="ARBA00004651"/>
    </source>
</evidence>
<protein>
    <submittedName>
        <fullName evidence="9">Serine phosphatase RsbU, regulator of sigma subunit</fullName>
    </submittedName>
</protein>
<dbReference type="SMART" id="SM00331">
    <property type="entry name" value="PP2C_SIG"/>
    <property type="match status" value="1"/>
</dbReference>
<dbReference type="InterPro" id="IPR052016">
    <property type="entry name" value="Bact_Sigma-Reg"/>
</dbReference>
<dbReference type="InterPro" id="IPR007895">
    <property type="entry name" value="MASE1"/>
</dbReference>
<dbReference type="GO" id="GO:0005886">
    <property type="term" value="C:plasma membrane"/>
    <property type="evidence" value="ECO:0007669"/>
    <property type="project" value="UniProtKB-SubCell"/>
</dbReference>
<dbReference type="InterPro" id="IPR001932">
    <property type="entry name" value="PPM-type_phosphatase-like_dom"/>
</dbReference>
<keyword evidence="4" id="KW-0378">Hydrolase</keyword>
<reference evidence="9" key="1">
    <citation type="submission" date="2020-02" db="EMBL/GenBank/DDBJ databases">
        <authorList>
            <person name="Meier V. D."/>
        </authorList>
    </citation>
    <scope>NUCLEOTIDE SEQUENCE</scope>
    <source>
        <strain evidence="9">AVDCRST_MAG50</strain>
    </source>
</reference>
<dbReference type="PANTHER" id="PTHR43156:SF2">
    <property type="entry name" value="STAGE II SPORULATION PROTEIN E"/>
    <property type="match status" value="1"/>
</dbReference>